<accession>A0AA35TJ99</accession>
<evidence type="ECO:0000313" key="8">
    <source>
        <dbReference type="Proteomes" id="UP001174909"/>
    </source>
</evidence>
<keyword evidence="5" id="KW-0949">S-adenosyl-L-methionine</keyword>
<organism evidence="7 8">
    <name type="scientific">Geodia barretti</name>
    <name type="common">Barrett's horny sponge</name>
    <dbReference type="NCBI Taxonomy" id="519541"/>
    <lineage>
        <taxon>Eukaryota</taxon>
        <taxon>Metazoa</taxon>
        <taxon>Porifera</taxon>
        <taxon>Demospongiae</taxon>
        <taxon>Heteroscleromorpha</taxon>
        <taxon>Tetractinellida</taxon>
        <taxon>Astrophorina</taxon>
        <taxon>Geodiidae</taxon>
        <taxon>Geodia</taxon>
    </lineage>
</organism>
<feature type="region of interest" description="Disordered" evidence="6">
    <location>
        <begin position="225"/>
        <end position="245"/>
    </location>
</feature>
<dbReference type="NCBIfam" id="TIGR00138">
    <property type="entry name" value="rsmG_gidB"/>
    <property type="match status" value="1"/>
</dbReference>
<dbReference type="EMBL" id="CASHTH010003785">
    <property type="protein sequence ID" value="CAI8049335.1"/>
    <property type="molecule type" value="Genomic_DNA"/>
</dbReference>
<dbReference type="GO" id="GO:0070043">
    <property type="term" value="F:rRNA (guanine-N7-)-methyltransferase activity"/>
    <property type="evidence" value="ECO:0007669"/>
    <property type="project" value="TreeGrafter"/>
</dbReference>
<evidence type="ECO:0000256" key="1">
    <source>
        <dbReference type="ARBA" id="ARBA00022490"/>
    </source>
</evidence>
<dbReference type="FunFam" id="3.40.50.150:FF:000041">
    <property type="entry name" value="Ribosomal RNA small subunit methyltransferase G"/>
    <property type="match status" value="1"/>
</dbReference>
<dbReference type="GO" id="GO:0005829">
    <property type="term" value="C:cytosol"/>
    <property type="evidence" value="ECO:0007669"/>
    <property type="project" value="TreeGrafter"/>
</dbReference>
<protein>
    <submittedName>
        <fullName evidence="7">Ribosomal RNA small subunit methyltransferase G</fullName>
    </submittedName>
</protein>
<dbReference type="PIRSF" id="PIRSF003078">
    <property type="entry name" value="GidB"/>
    <property type="match status" value="1"/>
</dbReference>
<dbReference type="InterPro" id="IPR003682">
    <property type="entry name" value="rRNA_ssu_MeTfrase_G"/>
</dbReference>
<dbReference type="PANTHER" id="PTHR31760">
    <property type="entry name" value="S-ADENOSYL-L-METHIONINE-DEPENDENT METHYLTRANSFERASES SUPERFAMILY PROTEIN"/>
    <property type="match status" value="1"/>
</dbReference>
<evidence type="ECO:0000256" key="5">
    <source>
        <dbReference type="ARBA" id="ARBA00022691"/>
    </source>
</evidence>
<dbReference type="PANTHER" id="PTHR31760:SF0">
    <property type="entry name" value="S-ADENOSYL-L-METHIONINE-DEPENDENT METHYLTRANSFERASES SUPERFAMILY PROTEIN"/>
    <property type="match status" value="1"/>
</dbReference>
<evidence type="ECO:0000256" key="3">
    <source>
        <dbReference type="ARBA" id="ARBA00022603"/>
    </source>
</evidence>
<dbReference type="SUPFAM" id="SSF53335">
    <property type="entry name" value="S-adenosyl-L-methionine-dependent methyltransferases"/>
    <property type="match status" value="1"/>
</dbReference>
<keyword evidence="8" id="KW-1185">Reference proteome</keyword>
<evidence type="ECO:0000256" key="6">
    <source>
        <dbReference type="SAM" id="MobiDB-lite"/>
    </source>
</evidence>
<reference evidence="7" key="1">
    <citation type="submission" date="2023-03" db="EMBL/GenBank/DDBJ databases">
        <authorList>
            <person name="Steffen K."/>
            <person name="Cardenas P."/>
        </authorList>
    </citation>
    <scope>NUCLEOTIDE SEQUENCE</scope>
</reference>
<comment type="caution">
    <text evidence="7">The sequence shown here is derived from an EMBL/GenBank/DDBJ whole genome shotgun (WGS) entry which is preliminary data.</text>
</comment>
<evidence type="ECO:0000313" key="7">
    <source>
        <dbReference type="EMBL" id="CAI8049335.1"/>
    </source>
</evidence>
<keyword evidence="1" id="KW-0963">Cytoplasm</keyword>
<evidence type="ECO:0000256" key="2">
    <source>
        <dbReference type="ARBA" id="ARBA00022552"/>
    </source>
</evidence>
<keyword evidence="4" id="KW-0808">Transferase</keyword>
<dbReference type="Proteomes" id="UP001174909">
    <property type="component" value="Unassembled WGS sequence"/>
</dbReference>
<evidence type="ECO:0000256" key="4">
    <source>
        <dbReference type="ARBA" id="ARBA00022679"/>
    </source>
</evidence>
<name>A0AA35TJ99_GEOBA</name>
<proteinExistence type="inferred from homology"/>
<dbReference type="Gene3D" id="3.40.50.150">
    <property type="entry name" value="Vaccinia Virus protein VP39"/>
    <property type="match status" value="1"/>
</dbReference>
<sequence length="245" mass="26680">MAIAAEIQADLLATGAKALGIRLSETQTSRFVRYYDELARWNERVNLTSITEWEAVQSRHFLDSLSAAQALSPQMLQSGSFIDVGSGGGFPGLPLKLAFPGMRGTLLEATAKKTAFLAHLSETLELEDISVRTGRAETLAHEAEMREAFDMALARAVAEVATLAELTLPFVRVGGIVVMHKKADIADELEQAQGAIETLGGRLREVLPVTLPGLDERALVVLEKQHPTPERYPRRPGMPAKRPLT</sequence>
<dbReference type="HAMAP" id="MF_00074">
    <property type="entry name" value="16SrRNA_methyltr_G"/>
    <property type="match status" value="1"/>
</dbReference>
<dbReference type="Pfam" id="PF02527">
    <property type="entry name" value="GidB"/>
    <property type="match status" value="1"/>
</dbReference>
<gene>
    <name evidence="7" type="ORF">GBAR_LOCUS27169</name>
</gene>
<dbReference type="InterPro" id="IPR029063">
    <property type="entry name" value="SAM-dependent_MTases_sf"/>
</dbReference>
<keyword evidence="2" id="KW-0698">rRNA processing</keyword>
<dbReference type="AlphaFoldDB" id="A0AA35TJ99"/>
<keyword evidence="3 7" id="KW-0489">Methyltransferase</keyword>